<proteinExistence type="predicted"/>
<evidence type="ECO:0000313" key="2">
    <source>
        <dbReference type="Proteomes" id="UP000183832"/>
    </source>
</evidence>
<sequence length="123" mass="13950">MTIIENSVSQKKLCIYVCSVTVETSTTVKTQKSTALLHDISYPFYQSTLQLNSEFYILIPTLIVNGFKKVTFLNHAPRSVNANHTTYARTHMYATLANISLFTLCRALYHQHHHDSIIPSDST</sequence>
<dbReference type="EMBL" id="CVRI01000075">
    <property type="protein sequence ID" value="CRL08431.1"/>
    <property type="molecule type" value="Genomic_DNA"/>
</dbReference>
<gene>
    <name evidence="1" type="ORF">CLUMA_CG021585</name>
</gene>
<dbReference type="AlphaFoldDB" id="A0A1J1J7R3"/>
<keyword evidence="2" id="KW-1185">Reference proteome</keyword>
<reference evidence="1 2" key="1">
    <citation type="submission" date="2015-04" db="EMBL/GenBank/DDBJ databases">
        <authorList>
            <person name="Syromyatnikov M.Y."/>
            <person name="Popov V.N."/>
        </authorList>
    </citation>
    <scope>NUCLEOTIDE SEQUENCE [LARGE SCALE GENOMIC DNA]</scope>
</reference>
<accession>A0A1J1J7R3</accession>
<evidence type="ECO:0000313" key="1">
    <source>
        <dbReference type="EMBL" id="CRL08431.1"/>
    </source>
</evidence>
<organism evidence="1 2">
    <name type="scientific">Clunio marinus</name>
    <dbReference type="NCBI Taxonomy" id="568069"/>
    <lineage>
        <taxon>Eukaryota</taxon>
        <taxon>Metazoa</taxon>
        <taxon>Ecdysozoa</taxon>
        <taxon>Arthropoda</taxon>
        <taxon>Hexapoda</taxon>
        <taxon>Insecta</taxon>
        <taxon>Pterygota</taxon>
        <taxon>Neoptera</taxon>
        <taxon>Endopterygota</taxon>
        <taxon>Diptera</taxon>
        <taxon>Nematocera</taxon>
        <taxon>Chironomoidea</taxon>
        <taxon>Chironomidae</taxon>
        <taxon>Clunio</taxon>
    </lineage>
</organism>
<protein>
    <submittedName>
        <fullName evidence="1">CLUMA_CG021585, isoform A</fullName>
    </submittedName>
</protein>
<dbReference type="Proteomes" id="UP000183832">
    <property type="component" value="Unassembled WGS sequence"/>
</dbReference>
<name>A0A1J1J7R3_9DIPT</name>